<dbReference type="InterPro" id="IPR012677">
    <property type="entry name" value="Nucleotide-bd_a/b_plait_sf"/>
</dbReference>
<feature type="domain" description="RRM" evidence="5">
    <location>
        <begin position="75"/>
        <end position="154"/>
    </location>
</feature>
<name>A0ABM0WDQ2_CAMSA</name>
<keyword evidence="2 3" id="KW-0694">RNA-binding</keyword>
<dbReference type="Proteomes" id="UP000694864">
    <property type="component" value="Chromosome 2"/>
</dbReference>
<dbReference type="Pfam" id="PF00076">
    <property type="entry name" value="RRM_1"/>
    <property type="match status" value="1"/>
</dbReference>
<sequence length="203" mass="21787">MSGYSLGSKREKEDDLEIKVIKLKKQKKESENKIKEAPLTSKDASSSDSADKDSEEVAASSGNIDASTPPQSSVQTIYVEGFGTSLPEDDIKTALSKHFSGCGETTRVFVPISIVTGAVKGFAYIDLKEDAKKALELNGSVMIGKELVVKTALLMRDSSPGYFGSDRGLGDRFSGRFGRLGGLYVGGRFRGGRCGGLRRCRVC</sequence>
<organism evidence="6 7">
    <name type="scientific">Camelina sativa</name>
    <name type="common">False flax</name>
    <name type="synonym">Myagrum sativum</name>
    <dbReference type="NCBI Taxonomy" id="90675"/>
    <lineage>
        <taxon>Eukaryota</taxon>
        <taxon>Viridiplantae</taxon>
        <taxon>Streptophyta</taxon>
        <taxon>Embryophyta</taxon>
        <taxon>Tracheophyta</taxon>
        <taxon>Spermatophyta</taxon>
        <taxon>Magnoliopsida</taxon>
        <taxon>eudicotyledons</taxon>
        <taxon>Gunneridae</taxon>
        <taxon>Pentapetalae</taxon>
        <taxon>rosids</taxon>
        <taxon>malvids</taxon>
        <taxon>Brassicales</taxon>
        <taxon>Brassicaceae</taxon>
        <taxon>Camelineae</taxon>
        <taxon>Camelina</taxon>
    </lineage>
</organism>
<feature type="compositionally biased region" description="Polar residues" evidence="4">
    <location>
        <begin position="62"/>
        <end position="72"/>
    </location>
</feature>
<dbReference type="InterPro" id="IPR035979">
    <property type="entry name" value="RBD_domain_sf"/>
</dbReference>
<reference evidence="7" key="2">
    <citation type="submission" date="2025-08" db="UniProtKB">
        <authorList>
            <consortium name="RefSeq"/>
        </authorList>
    </citation>
    <scope>IDENTIFICATION</scope>
    <source>
        <tissue evidence="7">Leaf</tissue>
    </source>
</reference>
<dbReference type="PANTHER" id="PTHR23236">
    <property type="entry name" value="EUKARYOTIC TRANSLATION INITIATION FACTOR 4B/4H"/>
    <property type="match status" value="1"/>
</dbReference>
<dbReference type="RefSeq" id="XP_010469614.1">
    <property type="nucleotide sequence ID" value="XM_010471312.1"/>
</dbReference>
<dbReference type="InterPro" id="IPR000504">
    <property type="entry name" value="RRM_dom"/>
</dbReference>
<reference evidence="6" key="1">
    <citation type="journal article" date="2014" name="Nat. Commun.">
        <title>The emerging biofuel crop Camelina sativa retains a highly undifferentiated hexaploid genome structure.</title>
        <authorList>
            <person name="Kagale S."/>
            <person name="Koh C."/>
            <person name="Nixon J."/>
            <person name="Bollina V."/>
            <person name="Clarke W.E."/>
            <person name="Tuteja R."/>
            <person name="Spillane C."/>
            <person name="Robinson S.J."/>
            <person name="Links M.G."/>
            <person name="Clarke C."/>
            <person name="Higgins E.E."/>
            <person name="Huebert T."/>
            <person name="Sharpe A.G."/>
            <person name="Parkin I.A."/>
        </authorList>
    </citation>
    <scope>NUCLEOTIDE SEQUENCE [LARGE SCALE GENOMIC DNA]</scope>
    <source>
        <strain evidence="6">cv. DH55</strain>
    </source>
</reference>
<feature type="region of interest" description="Disordered" evidence="4">
    <location>
        <begin position="25"/>
        <end position="72"/>
    </location>
</feature>
<dbReference type="SMART" id="SM00360">
    <property type="entry name" value="RRM"/>
    <property type="match status" value="1"/>
</dbReference>
<evidence type="ECO:0000256" key="4">
    <source>
        <dbReference type="SAM" id="MobiDB-lite"/>
    </source>
</evidence>
<evidence type="ECO:0000259" key="5">
    <source>
        <dbReference type="PROSITE" id="PS50102"/>
    </source>
</evidence>
<dbReference type="PANTHER" id="PTHR23236:SF119">
    <property type="entry name" value="NUCLEAR RNA-BINDING PROTEIN SART-3"/>
    <property type="match status" value="1"/>
</dbReference>
<proteinExistence type="predicted"/>
<gene>
    <name evidence="7" type="primary">LOC104749635</name>
</gene>
<keyword evidence="6" id="KW-1185">Reference proteome</keyword>
<keyword evidence="1" id="KW-0677">Repeat</keyword>
<evidence type="ECO:0000313" key="6">
    <source>
        <dbReference type="Proteomes" id="UP000694864"/>
    </source>
</evidence>
<evidence type="ECO:0000256" key="2">
    <source>
        <dbReference type="ARBA" id="ARBA00022884"/>
    </source>
</evidence>
<dbReference type="SUPFAM" id="SSF54928">
    <property type="entry name" value="RNA-binding domain, RBD"/>
    <property type="match status" value="1"/>
</dbReference>
<evidence type="ECO:0000313" key="7">
    <source>
        <dbReference type="RefSeq" id="XP_010469614.1"/>
    </source>
</evidence>
<evidence type="ECO:0000256" key="1">
    <source>
        <dbReference type="ARBA" id="ARBA00022737"/>
    </source>
</evidence>
<dbReference type="GeneID" id="104749635"/>
<evidence type="ECO:0000256" key="3">
    <source>
        <dbReference type="PROSITE-ProRule" id="PRU00176"/>
    </source>
</evidence>
<dbReference type="PROSITE" id="PS50102">
    <property type="entry name" value="RRM"/>
    <property type="match status" value="1"/>
</dbReference>
<dbReference type="Gene3D" id="3.30.70.330">
    <property type="match status" value="1"/>
</dbReference>
<accession>A0ABM0WDQ2</accession>
<protein>
    <submittedName>
        <fullName evidence="7">Nucleolin 1-like</fullName>
    </submittedName>
</protein>